<feature type="transmembrane region" description="Helical" evidence="6">
    <location>
        <begin position="363"/>
        <end position="383"/>
    </location>
</feature>
<feature type="transmembrane region" description="Helical" evidence="6">
    <location>
        <begin position="664"/>
        <end position="683"/>
    </location>
</feature>
<evidence type="ECO:0000259" key="7">
    <source>
        <dbReference type="Pfam" id="PF05368"/>
    </source>
</evidence>
<feature type="transmembrane region" description="Helical" evidence="6">
    <location>
        <begin position="233"/>
        <end position="252"/>
    </location>
</feature>
<protein>
    <submittedName>
        <fullName evidence="9">NmrA domain-containing protein</fullName>
    </submittedName>
</protein>
<evidence type="ECO:0000256" key="1">
    <source>
        <dbReference type="ARBA" id="ARBA00004141"/>
    </source>
</evidence>
<dbReference type="Pfam" id="PF06813">
    <property type="entry name" value="Nodulin-like"/>
    <property type="match status" value="1"/>
</dbReference>
<feature type="transmembrane region" description="Helical" evidence="6">
    <location>
        <begin position="264"/>
        <end position="282"/>
    </location>
</feature>
<evidence type="ECO:0000256" key="4">
    <source>
        <dbReference type="ARBA" id="ARBA00023136"/>
    </source>
</evidence>
<evidence type="ECO:0000259" key="8">
    <source>
        <dbReference type="Pfam" id="PF06813"/>
    </source>
</evidence>
<proteinExistence type="predicted"/>
<gene>
    <name evidence="9" type="ORF">HMN09_00012500</name>
</gene>
<dbReference type="InterPro" id="IPR010658">
    <property type="entry name" value="Nodulin-like"/>
</dbReference>
<dbReference type="GO" id="GO:0000329">
    <property type="term" value="C:fungal-type vacuole membrane"/>
    <property type="evidence" value="ECO:0007669"/>
    <property type="project" value="TreeGrafter"/>
</dbReference>
<dbReference type="Proteomes" id="UP000613580">
    <property type="component" value="Unassembled WGS sequence"/>
</dbReference>
<comment type="caution">
    <text evidence="9">The sequence shown here is derived from an EMBL/GenBank/DDBJ whole genome shotgun (WGS) entry which is preliminary data.</text>
</comment>
<dbReference type="InterPro" id="IPR036291">
    <property type="entry name" value="NAD(P)-bd_dom_sf"/>
</dbReference>
<sequence>MKVAISGAASGVGRAIAEAILRDGKHTLLILSRSESGNIPALLQLGASIATVDYGSHESLTGALIGVHTVISAIGDHSRSAAAQLALVHAAIAAGVSRFVPSGWSGTDGGANDIIELYRAKQPILEALRAQTQMKWSHPEIGIFMNYLATPKVGGLGPLKPLKFFVDIENCTAVIPGDGELKLVYTTVEDVGAFVAKALDAQEDWPESLRIVGSAVTHNELLAARLNINHTQLNVIGLAANIGVYSSGPFWGRIVDTRGPRIPIALAFFFLFGGYTGIRHFYDAGVPAGTTISTFGLGLLIACSFMTGAGGNAAFTGAVNSTAKTFPDRARATTTGIVLSGFGLSAFFFSTLAHFFFPGDTSSFLLVLSAGTAFTTIVGFFFVRAIPLAAADMEHMVVAVAGTAEAEATIFNHPDESHTPLLDETRTPDGDDQSHSRSRSRSIKADAIDGANIYGKALWVNPDFWLLFLNLSLLSGTGLMYINNVGSMSQALYAKANPTYDDVEASKWQAAQVSTISVMNFSGRILIGLLSDTIKNRFGLPRSYSLLVVSTLFFLSQLLAMQISAVEDLWKASVLVGLSYGTIFGLFPTVCIEFFGLAHFSENWGYLSLSPLAGGNLFSIAFGRNLDAHEPGETTTARSVWARAPGPVATRQCLEGRGCYVDTLMLTAAACFLAILVSAFTAWRERRKLQLVGASGRSRVIWEDAEAA</sequence>
<dbReference type="SUPFAM" id="SSF51735">
    <property type="entry name" value="NAD(P)-binding Rossmann-fold domains"/>
    <property type="match status" value="1"/>
</dbReference>
<dbReference type="Pfam" id="PF05368">
    <property type="entry name" value="NmrA"/>
    <property type="match status" value="1"/>
</dbReference>
<comment type="subcellular location">
    <subcellularLocation>
        <location evidence="1">Membrane</location>
        <topology evidence="1">Multi-pass membrane protein</topology>
    </subcellularLocation>
</comment>
<keyword evidence="10" id="KW-1185">Reference proteome</keyword>
<dbReference type="Gene3D" id="3.40.50.720">
    <property type="entry name" value="NAD(P)-binding Rossmann-like Domain"/>
    <property type="match status" value="1"/>
</dbReference>
<feature type="transmembrane region" description="Helical" evidence="6">
    <location>
        <begin position="569"/>
        <end position="592"/>
    </location>
</feature>
<evidence type="ECO:0000256" key="3">
    <source>
        <dbReference type="ARBA" id="ARBA00022989"/>
    </source>
</evidence>
<keyword evidence="2 6" id="KW-0812">Transmembrane</keyword>
<evidence type="ECO:0000256" key="5">
    <source>
        <dbReference type="SAM" id="MobiDB-lite"/>
    </source>
</evidence>
<feature type="region of interest" description="Disordered" evidence="5">
    <location>
        <begin position="414"/>
        <end position="441"/>
    </location>
</feature>
<feature type="compositionally biased region" description="Basic and acidic residues" evidence="5">
    <location>
        <begin position="414"/>
        <end position="435"/>
    </location>
</feature>
<evidence type="ECO:0000313" key="10">
    <source>
        <dbReference type="Proteomes" id="UP000613580"/>
    </source>
</evidence>
<dbReference type="InterPro" id="IPR008030">
    <property type="entry name" value="NmrA-like"/>
</dbReference>
<dbReference type="PANTHER" id="PTHR21576:SF160">
    <property type="entry name" value="NODULIN-LIKE DOMAIN-CONTAINING PROTEIN"/>
    <property type="match status" value="1"/>
</dbReference>
<keyword evidence="3 6" id="KW-1133">Transmembrane helix</keyword>
<dbReference type="EMBL" id="JACAZE010000001">
    <property type="protein sequence ID" value="KAF7322348.1"/>
    <property type="molecule type" value="Genomic_DNA"/>
</dbReference>
<dbReference type="Gene3D" id="1.20.1250.20">
    <property type="entry name" value="MFS general substrate transporter like domains"/>
    <property type="match status" value="1"/>
</dbReference>
<feature type="transmembrane region" description="Helical" evidence="6">
    <location>
        <begin position="543"/>
        <end position="563"/>
    </location>
</feature>
<accession>A0A8H6TNT0</accession>
<feature type="transmembrane region" description="Helical" evidence="6">
    <location>
        <begin position="464"/>
        <end position="482"/>
    </location>
</feature>
<evidence type="ECO:0000256" key="2">
    <source>
        <dbReference type="ARBA" id="ARBA00022692"/>
    </source>
</evidence>
<dbReference type="InterPro" id="IPR036259">
    <property type="entry name" value="MFS_trans_sf"/>
</dbReference>
<reference evidence="9" key="1">
    <citation type="submission" date="2020-05" db="EMBL/GenBank/DDBJ databases">
        <title>Mycena genomes resolve the evolution of fungal bioluminescence.</title>
        <authorList>
            <person name="Tsai I.J."/>
        </authorList>
    </citation>
    <scope>NUCLEOTIDE SEQUENCE</scope>
    <source>
        <strain evidence="9">110903Hualien_Pintung</strain>
    </source>
</reference>
<keyword evidence="4 6" id="KW-0472">Membrane</keyword>
<dbReference type="SUPFAM" id="SSF103473">
    <property type="entry name" value="MFS general substrate transporter"/>
    <property type="match status" value="1"/>
</dbReference>
<organism evidence="9 10">
    <name type="scientific">Mycena chlorophos</name>
    <name type="common">Agaric fungus</name>
    <name type="synonym">Agaricus chlorophos</name>
    <dbReference type="NCBI Taxonomy" id="658473"/>
    <lineage>
        <taxon>Eukaryota</taxon>
        <taxon>Fungi</taxon>
        <taxon>Dikarya</taxon>
        <taxon>Basidiomycota</taxon>
        <taxon>Agaricomycotina</taxon>
        <taxon>Agaricomycetes</taxon>
        <taxon>Agaricomycetidae</taxon>
        <taxon>Agaricales</taxon>
        <taxon>Marasmiineae</taxon>
        <taxon>Mycenaceae</taxon>
        <taxon>Mycena</taxon>
    </lineage>
</organism>
<evidence type="ECO:0000256" key="6">
    <source>
        <dbReference type="SAM" id="Phobius"/>
    </source>
</evidence>
<feature type="transmembrane region" description="Helical" evidence="6">
    <location>
        <begin position="604"/>
        <end position="622"/>
    </location>
</feature>
<dbReference type="AlphaFoldDB" id="A0A8H6TNT0"/>
<feature type="domain" description="NmrA-like" evidence="7">
    <location>
        <begin position="2"/>
        <end position="222"/>
    </location>
</feature>
<dbReference type="GO" id="GO:0022857">
    <property type="term" value="F:transmembrane transporter activity"/>
    <property type="evidence" value="ECO:0007669"/>
    <property type="project" value="InterPro"/>
</dbReference>
<dbReference type="OrthoDB" id="410267at2759"/>
<feature type="transmembrane region" description="Helical" evidence="6">
    <location>
        <begin position="294"/>
        <end position="315"/>
    </location>
</feature>
<dbReference type="PANTHER" id="PTHR21576">
    <property type="entry name" value="UNCHARACTERIZED NODULIN-LIKE PROTEIN"/>
    <property type="match status" value="1"/>
</dbReference>
<feature type="domain" description="Nodulin-like" evidence="8">
    <location>
        <begin position="223"/>
        <end position="391"/>
    </location>
</feature>
<evidence type="ECO:0000313" key="9">
    <source>
        <dbReference type="EMBL" id="KAF7322348.1"/>
    </source>
</evidence>
<feature type="transmembrane region" description="Helical" evidence="6">
    <location>
        <begin position="336"/>
        <end position="357"/>
    </location>
</feature>
<name>A0A8H6TNT0_MYCCL</name>